<evidence type="ECO:0000313" key="8">
    <source>
        <dbReference type="Proteomes" id="UP000233414"/>
    </source>
</evidence>
<dbReference type="Pfam" id="PF00542">
    <property type="entry name" value="Ribosomal_L12"/>
    <property type="match status" value="1"/>
</dbReference>
<comment type="function">
    <text evidence="4">Forms part of the ribosomal stalk which helps the ribosome interact with GTP-bound translation factors. Is thus essential for accurate translation.</text>
</comment>
<protein>
    <recommendedName>
        <fullName evidence="4">Large ribosomal subunit protein bL12</fullName>
    </recommendedName>
</protein>
<organism evidence="7 8">
    <name type="scientific">Candidatus Kuenenbacteria bacterium HGW-Kuenenbacteria-1</name>
    <dbReference type="NCBI Taxonomy" id="2013812"/>
    <lineage>
        <taxon>Bacteria</taxon>
        <taxon>Candidatus Kueneniibacteriota</taxon>
    </lineage>
</organism>
<dbReference type="InterPro" id="IPR008932">
    <property type="entry name" value="Ribosomal_bL12_oligo"/>
</dbReference>
<keyword evidence="2 4" id="KW-0689">Ribosomal protein</keyword>
<dbReference type="FunFam" id="3.30.1390.10:FF:000001">
    <property type="entry name" value="50S ribosomal protein L7/L12"/>
    <property type="match status" value="1"/>
</dbReference>
<dbReference type="PANTHER" id="PTHR45987:SF4">
    <property type="entry name" value="LARGE RIBOSOMAL SUBUNIT PROTEIN BL12M"/>
    <property type="match status" value="1"/>
</dbReference>
<dbReference type="PANTHER" id="PTHR45987">
    <property type="entry name" value="39S RIBOSOMAL PROTEIN L12"/>
    <property type="match status" value="1"/>
</dbReference>
<dbReference type="SUPFAM" id="SSF48300">
    <property type="entry name" value="Ribosomal protein L7/12, oligomerisation (N-terminal) domain"/>
    <property type="match status" value="1"/>
</dbReference>
<dbReference type="InterPro" id="IPR000206">
    <property type="entry name" value="Ribosomal_bL12"/>
</dbReference>
<evidence type="ECO:0000256" key="1">
    <source>
        <dbReference type="ARBA" id="ARBA00007197"/>
    </source>
</evidence>
<dbReference type="Gene3D" id="3.30.1390.10">
    <property type="match status" value="1"/>
</dbReference>
<dbReference type="GO" id="GO:0005737">
    <property type="term" value="C:cytoplasm"/>
    <property type="evidence" value="ECO:0007669"/>
    <property type="project" value="UniProtKB-ARBA"/>
</dbReference>
<evidence type="ECO:0000256" key="3">
    <source>
        <dbReference type="ARBA" id="ARBA00023274"/>
    </source>
</evidence>
<keyword evidence="3 4" id="KW-0687">Ribonucleoprotein</keyword>
<evidence type="ECO:0000256" key="4">
    <source>
        <dbReference type="HAMAP-Rule" id="MF_00368"/>
    </source>
</evidence>
<reference evidence="7 8" key="1">
    <citation type="journal article" date="2017" name="ISME J.">
        <title>Potential for microbial H2 and metal transformations associated with novel bacteria and archaea in deep terrestrial subsurface sediments.</title>
        <authorList>
            <person name="Hernsdorf A.W."/>
            <person name="Amano Y."/>
            <person name="Miyakawa K."/>
            <person name="Ise K."/>
            <person name="Suzuki Y."/>
            <person name="Anantharaman K."/>
            <person name="Probst A."/>
            <person name="Burstein D."/>
            <person name="Thomas B.C."/>
            <person name="Banfield J.F."/>
        </authorList>
    </citation>
    <scope>NUCLEOTIDE SEQUENCE [LARGE SCALE GENOMIC DNA]</scope>
    <source>
        <strain evidence="7">HGW-Kuenenbacteria-1</strain>
    </source>
</reference>
<dbReference type="Gene3D" id="1.20.5.710">
    <property type="entry name" value="Single helix bin"/>
    <property type="match status" value="1"/>
</dbReference>
<dbReference type="HAMAP" id="MF_00368">
    <property type="entry name" value="Ribosomal_bL12"/>
    <property type="match status" value="1"/>
</dbReference>
<dbReference type="NCBIfam" id="TIGR00855">
    <property type="entry name" value="L12"/>
    <property type="match status" value="1"/>
</dbReference>
<feature type="domain" description="Large ribosomal subunit protein bL12 C-terminal" evidence="5">
    <location>
        <begin position="69"/>
        <end position="135"/>
    </location>
</feature>
<dbReference type="GO" id="GO:0003729">
    <property type="term" value="F:mRNA binding"/>
    <property type="evidence" value="ECO:0007669"/>
    <property type="project" value="TreeGrafter"/>
</dbReference>
<comment type="similarity">
    <text evidence="1 4">Belongs to the bacterial ribosomal protein bL12 family.</text>
</comment>
<dbReference type="Proteomes" id="UP000233414">
    <property type="component" value="Unassembled WGS sequence"/>
</dbReference>
<evidence type="ECO:0000313" key="7">
    <source>
        <dbReference type="EMBL" id="PKL72545.1"/>
    </source>
</evidence>
<dbReference type="Pfam" id="PF16320">
    <property type="entry name" value="Ribosomal_L12_N"/>
    <property type="match status" value="1"/>
</dbReference>
<name>A0A2N1UNU8_9BACT</name>
<dbReference type="GO" id="GO:1990904">
    <property type="term" value="C:ribonucleoprotein complex"/>
    <property type="evidence" value="ECO:0007669"/>
    <property type="project" value="UniProtKB-KW"/>
</dbReference>
<dbReference type="InterPro" id="IPR014719">
    <property type="entry name" value="Ribosomal_bL12_C/ClpS-like"/>
</dbReference>
<dbReference type="CDD" id="cd00387">
    <property type="entry name" value="Ribosomal_L7_L12"/>
    <property type="match status" value="1"/>
</dbReference>
<comment type="subunit">
    <text evidence="4">Homodimer. Part of the ribosomal stalk of the 50S ribosomal subunit. Forms a multimeric L10(L12)X complex, where L10 forms an elongated spine to which 2 to 4 L12 dimers bind in a sequential fashion. Binds GTP-bound translation factors.</text>
</comment>
<dbReference type="GO" id="GO:0005840">
    <property type="term" value="C:ribosome"/>
    <property type="evidence" value="ECO:0007669"/>
    <property type="project" value="UniProtKB-KW"/>
</dbReference>
<evidence type="ECO:0000259" key="6">
    <source>
        <dbReference type="Pfam" id="PF16320"/>
    </source>
</evidence>
<evidence type="ECO:0000256" key="2">
    <source>
        <dbReference type="ARBA" id="ARBA00022980"/>
    </source>
</evidence>
<evidence type="ECO:0000259" key="5">
    <source>
        <dbReference type="Pfam" id="PF00542"/>
    </source>
</evidence>
<dbReference type="GO" id="GO:0003735">
    <property type="term" value="F:structural constituent of ribosome"/>
    <property type="evidence" value="ECO:0007669"/>
    <property type="project" value="InterPro"/>
</dbReference>
<dbReference type="GO" id="GO:0006412">
    <property type="term" value="P:translation"/>
    <property type="evidence" value="ECO:0007669"/>
    <property type="project" value="UniProtKB-UniRule"/>
</dbReference>
<sequence>MEEEMQVEIPAKFKDLVEQIEKLSVLDLAELVKVLEKKFGVSATAAPIVMAAIATGATEGEKAEEKTSFNIELTASGDNKIGVIKVIREITQLGLKECKDLVDAAPKMIKEGVSKEEAEQIKKKIEEAGGKAELK</sequence>
<dbReference type="AlphaFoldDB" id="A0A2N1UNU8"/>
<proteinExistence type="inferred from homology"/>
<dbReference type="InterPro" id="IPR013823">
    <property type="entry name" value="Ribosomal_bL12_C"/>
</dbReference>
<comment type="caution">
    <text evidence="7">The sequence shown here is derived from an EMBL/GenBank/DDBJ whole genome shotgun (WGS) entry which is preliminary data.</text>
</comment>
<accession>A0A2N1UNU8</accession>
<dbReference type="InterPro" id="IPR036235">
    <property type="entry name" value="Ribosomal_bL12_oligo_N_sf"/>
</dbReference>
<feature type="domain" description="Large ribosomal subunit protein bL12 oligomerization" evidence="6">
    <location>
        <begin position="14"/>
        <end position="58"/>
    </location>
</feature>
<gene>
    <name evidence="4" type="primary">rplL</name>
    <name evidence="7" type="ORF">CVV26_00850</name>
</gene>
<dbReference type="SUPFAM" id="SSF54736">
    <property type="entry name" value="ClpS-like"/>
    <property type="match status" value="1"/>
</dbReference>
<dbReference type="EMBL" id="PGYQ01000002">
    <property type="protein sequence ID" value="PKL72545.1"/>
    <property type="molecule type" value="Genomic_DNA"/>
</dbReference>